<evidence type="ECO:0000313" key="1">
    <source>
        <dbReference type="EMBL" id="VAW04495.1"/>
    </source>
</evidence>
<sequence length="157" mass="16975">MKDTAANPSISFPAFASADMTVVSGANFGDAMSFAAELNPGDTYQLRPNTRRQYLSLSEDESGSFEISYDTNLGRIGSTVHLDSCLTLMTSNGLTAEVLILVEVDHLGNVEEIFTLPLDPLDTGTEYTLIDINRRALPAKFASVAIVNEVFMDFAAI</sequence>
<organism evidence="1">
    <name type="scientific">hydrothermal vent metagenome</name>
    <dbReference type="NCBI Taxonomy" id="652676"/>
    <lineage>
        <taxon>unclassified sequences</taxon>
        <taxon>metagenomes</taxon>
        <taxon>ecological metagenomes</taxon>
    </lineage>
</organism>
<accession>A0A3B0SEU6</accession>
<reference evidence="1" key="1">
    <citation type="submission" date="2018-06" db="EMBL/GenBank/DDBJ databases">
        <authorList>
            <person name="Zhirakovskaya E."/>
        </authorList>
    </citation>
    <scope>NUCLEOTIDE SEQUENCE</scope>
</reference>
<dbReference type="EMBL" id="UOEG01000275">
    <property type="protein sequence ID" value="VAW04495.1"/>
    <property type="molecule type" value="Genomic_DNA"/>
</dbReference>
<dbReference type="AlphaFoldDB" id="A0A3B0SEU6"/>
<gene>
    <name evidence="1" type="ORF">MNBD_ALPHA07-440</name>
</gene>
<proteinExistence type="predicted"/>
<protein>
    <submittedName>
        <fullName evidence="1">Uncharacterized protein</fullName>
    </submittedName>
</protein>
<name>A0A3B0SEU6_9ZZZZ</name>